<dbReference type="SUPFAM" id="SSF53383">
    <property type="entry name" value="PLP-dependent transferases"/>
    <property type="match status" value="1"/>
</dbReference>
<keyword evidence="3 4" id="KW-0663">Pyridoxal phosphate</keyword>
<dbReference type="CDD" id="cd00610">
    <property type="entry name" value="OAT_like"/>
    <property type="match status" value="1"/>
</dbReference>
<keyword evidence="6" id="KW-1185">Reference proteome</keyword>
<keyword evidence="1 4" id="KW-0032">Aminotransferase</keyword>
<feature type="binding site" evidence="4">
    <location>
        <position position="132"/>
    </location>
    <ligand>
        <name>N(2)-acetyl-L-ornithine</name>
        <dbReference type="ChEBI" id="CHEBI:57805"/>
    </ligand>
</feature>
<dbReference type="InterPro" id="IPR015424">
    <property type="entry name" value="PyrdxlP-dep_Trfase"/>
</dbReference>
<gene>
    <name evidence="4" type="primary">argD</name>
    <name evidence="5" type="ORF">FO470_04895</name>
</gene>
<comment type="catalytic activity">
    <reaction evidence="4">
        <text>N(2)-acetyl-L-ornithine + 2-oxoglutarate = N-acetyl-L-glutamate 5-semialdehyde + L-glutamate</text>
        <dbReference type="Rhea" id="RHEA:18049"/>
        <dbReference type="ChEBI" id="CHEBI:16810"/>
        <dbReference type="ChEBI" id="CHEBI:29123"/>
        <dbReference type="ChEBI" id="CHEBI:29985"/>
        <dbReference type="ChEBI" id="CHEBI:57805"/>
        <dbReference type="EC" id="2.6.1.11"/>
    </reaction>
</comment>
<evidence type="ECO:0000256" key="4">
    <source>
        <dbReference type="HAMAP-Rule" id="MF_01107"/>
    </source>
</evidence>
<feature type="binding site" evidence="4">
    <location>
        <begin position="96"/>
        <end position="97"/>
    </location>
    <ligand>
        <name>pyridoxal 5'-phosphate</name>
        <dbReference type="ChEBI" id="CHEBI:597326"/>
    </ligand>
</feature>
<keyword evidence="4" id="KW-0963">Cytoplasm</keyword>
<dbReference type="Proteomes" id="UP000315321">
    <property type="component" value="Unassembled WGS sequence"/>
</dbReference>
<dbReference type="PANTHER" id="PTHR11986">
    <property type="entry name" value="AMINOTRANSFERASE CLASS III"/>
    <property type="match status" value="1"/>
</dbReference>
<keyword evidence="2 4" id="KW-0808">Transferase</keyword>
<dbReference type="InterPro" id="IPR004636">
    <property type="entry name" value="AcOrn/SuccOrn_fam"/>
</dbReference>
<sequence length="402" mass="42641">MITPILPTYNRVDLVFERGEGAWLFTKDGQRYLDFTAGIAVNVLGHAHPHLVAALTEQAGKLWHLSNIFRIEGGERLAARLVEATFADTMFFTNSGAEALECAIKMARKYHSVSGHPERYRIITFEGAFHGRTLATIAAGGNPKYLEGFGPAMPGFDQVPFGDLEAVKAAIGPETGAILIEPVQGEGGVRTAPWAFLRALRQLCDEKGLLLILDEVQCGVGRTGKFFAHEWAGITPDIMAVAKGIGGGFPVGACLATEEAAKGMTAGTHGSTYGGNPLAMSVANAVLDVVLADGFLDGVLAATTRLRQRLAELKDRHPAVIAEVRGEGLLIGLRTVVPNTDLIAAMREEHMLAPAASENVVRLLPPLTIGEAEIDAAFDRLDAACTKLEQGLKADAVKGAAA</sequence>
<comment type="subunit">
    <text evidence="4">Homodimer.</text>
</comment>
<dbReference type="RefSeq" id="WP_144341755.1">
    <property type="nucleotide sequence ID" value="NZ_VMBP01000001.1"/>
</dbReference>
<feature type="binding site" evidence="4">
    <location>
        <begin position="214"/>
        <end position="217"/>
    </location>
    <ligand>
        <name>pyridoxal 5'-phosphate</name>
        <dbReference type="ChEBI" id="CHEBI:597326"/>
    </ligand>
</feature>
<evidence type="ECO:0000256" key="1">
    <source>
        <dbReference type="ARBA" id="ARBA00022576"/>
    </source>
</evidence>
<comment type="similarity">
    <text evidence="4">Belongs to the class-III pyridoxal-phosphate-dependent aminotransferase family. ArgD subfamily.</text>
</comment>
<accession>A0ABY3DWP8</accession>
<dbReference type="EC" id="2.6.1.11" evidence="4"/>
<dbReference type="NCBIfam" id="NF002325">
    <property type="entry name" value="PRK01278.1"/>
    <property type="match status" value="1"/>
</dbReference>
<feature type="binding site" evidence="4">
    <location>
        <position position="129"/>
    </location>
    <ligand>
        <name>pyridoxal 5'-phosphate</name>
        <dbReference type="ChEBI" id="CHEBI:597326"/>
    </ligand>
</feature>
<dbReference type="HAMAP" id="MF_01107">
    <property type="entry name" value="ArgD_aminotrans_3"/>
    <property type="match status" value="1"/>
</dbReference>
<feature type="binding site" evidence="4">
    <location>
        <position position="271"/>
    </location>
    <ligand>
        <name>N(2)-acetyl-L-ornithine</name>
        <dbReference type="ChEBI" id="CHEBI:57805"/>
    </ligand>
</feature>
<comment type="miscellaneous">
    <text evidence="4">May also have succinyldiaminopimelate aminotransferase activity, thus carrying out the corresponding step in lysine biosynthesis.</text>
</comment>
<dbReference type="PIRSF" id="PIRSF000521">
    <property type="entry name" value="Transaminase_4ab_Lys_Orn"/>
    <property type="match status" value="1"/>
</dbReference>
<feature type="binding site" evidence="4">
    <location>
        <position position="272"/>
    </location>
    <ligand>
        <name>pyridoxal 5'-phosphate</name>
        <dbReference type="ChEBI" id="CHEBI:597326"/>
    </ligand>
</feature>
<dbReference type="GO" id="GO:0008483">
    <property type="term" value="F:transaminase activity"/>
    <property type="evidence" value="ECO:0007669"/>
    <property type="project" value="UniProtKB-KW"/>
</dbReference>
<evidence type="ECO:0000313" key="6">
    <source>
        <dbReference type="Proteomes" id="UP000315321"/>
    </source>
</evidence>
<keyword evidence="4" id="KW-0055">Arginine biosynthesis</keyword>
<organism evidence="5 6">
    <name type="scientific">Ancylobacter moscoviensis</name>
    <dbReference type="NCBI Taxonomy" id="2597768"/>
    <lineage>
        <taxon>Bacteria</taxon>
        <taxon>Pseudomonadati</taxon>
        <taxon>Pseudomonadota</taxon>
        <taxon>Alphaproteobacteria</taxon>
        <taxon>Hyphomicrobiales</taxon>
        <taxon>Xanthobacteraceae</taxon>
        <taxon>Ancylobacter</taxon>
    </lineage>
</organism>
<protein>
    <recommendedName>
        <fullName evidence="4">Acetylornithine aminotransferase</fullName>
        <shortName evidence="4">ACOAT</shortName>
        <ecNumber evidence="4">2.6.1.11</ecNumber>
    </recommendedName>
</protein>
<comment type="subcellular location">
    <subcellularLocation>
        <location evidence="4">Cytoplasm</location>
    </subcellularLocation>
</comment>
<proteinExistence type="inferred from homology"/>
<comment type="pathway">
    <text evidence="4">Amino-acid biosynthesis; L-arginine biosynthesis; N(2)-acetyl-L-ornithine from L-glutamate: step 4/4.</text>
</comment>
<dbReference type="InterPro" id="IPR050103">
    <property type="entry name" value="Class-III_PLP-dep_AT"/>
</dbReference>
<dbReference type="Gene3D" id="3.40.640.10">
    <property type="entry name" value="Type I PLP-dependent aspartate aminotransferase-like (Major domain)"/>
    <property type="match status" value="1"/>
</dbReference>
<dbReference type="EMBL" id="VMBP01000001">
    <property type="protein sequence ID" value="TSJ64600.1"/>
    <property type="molecule type" value="Genomic_DNA"/>
</dbReference>
<evidence type="ECO:0000313" key="5">
    <source>
        <dbReference type="EMBL" id="TSJ64600.1"/>
    </source>
</evidence>
<comment type="caution">
    <text evidence="5">The sequence shown here is derived from an EMBL/GenBank/DDBJ whole genome shotgun (WGS) entry which is preliminary data.</text>
</comment>
<feature type="modified residue" description="N6-(pyridoxal phosphate)lysine" evidence="4">
    <location>
        <position position="243"/>
    </location>
</feature>
<dbReference type="PROSITE" id="PS00600">
    <property type="entry name" value="AA_TRANSFER_CLASS_3"/>
    <property type="match status" value="1"/>
</dbReference>
<evidence type="ECO:0000256" key="3">
    <source>
        <dbReference type="ARBA" id="ARBA00022898"/>
    </source>
</evidence>
<name>A0ABY3DWP8_9HYPH</name>
<dbReference type="Pfam" id="PF00202">
    <property type="entry name" value="Aminotran_3"/>
    <property type="match status" value="1"/>
</dbReference>
<dbReference type="InterPro" id="IPR049704">
    <property type="entry name" value="Aminotrans_3_PPA_site"/>
</dbReference>
<keyword evidence="4" id="KW-0028">Amino-acid biosynthesis</keyword>
<dbReference type="InterPro" id="IPR005814">
    <property type="entry name" value="Aminotrans_3"/>
</dbReference>
<dbReference type="InterPro" id="IPR015421">
    <property type="entry name" value="PyrdxlP-dep_Trfase_major"/>
</dbReference>
<dbReference type="PANTHER" id="PTHR11986:SF113">
    <property type="entry name" value="SUCCINYLORNITHINE TRANSAMINASE"/>
    <property type="match status" value="1"/>
</dbReference>
<dbReference type="NCBIfam" id="TIGR00707">
    <property type="entry name" value="argD"/>
    <property type="match status" value="1"/>
</dbReference>
<comment type="cofactor">
    <cofactor evidence="4">
        <name>pyridoxal 5'-phosphate</name>
        <dbReference type="ChEBI" id="CHEBI:597326"/>
    </cofactor>
    <text evidence="4">Binds 1 pyridoxal phosphate per subunit.</text>
</comment>
<dbReference type="Gene3D" id="3.90.1150.10">
    <property type="entry name" value="Aspartate Aminotransferase, domain 1"/>
    <property type="match status" value="1"/>
</dbReference>
<evidence type="ECO:0000256" key="2">
    <source>
        <dbReference type="ARBA" id="ARBA00022679"/>
    </source>
</evidence>
<reference evidence="5 6" key="1">
    <citation type="submission" date="2019-07" db="EMBL/GenBank/DDBJ databases">
        <authorList>
            <person name="Grouzdev D.S."/>
        </authorList>
    </citation>
    <scope>NUCLEOTIDE SEQUENCE [LARGE SCALE GENOMIC DNA]</scope>
    <source>
        <strain evidence="5 6">3C</strain>
    </source>
</reference>
<dbReference type="InterPro" id="IPR015422">
    <property type="entry name" value="PyrdxlP-dep_Trfase_small"/>
</dbReference>